<dbReference type="NCBIfam" id="TIGR00616">
    <property type="entry name" value="rect"/>
    <property type="match status" value="1"/>
</dbReference>
<dbReference type="RefSeq" id="WP_073010654.1">
    <property type="nucleotide sequence ID" value="NZ_FQXD01000012.1"/>
</dbReference>
<dbReference type="OrthoDB" id="1045432at2"/>
<dbReference type="InterPro" id="IPR004590">
    <property type="entry name" value="ssDNA_annealing_RecT"/>
</dbReference>
<dbReference type="EMBL" id="FQXD01000012">
    <property type="protein sequence ID" value="SHH74874.1"/>
    <property type="molecule type" value="Genomic_DNA"/>
</dbReference>
<reference evidence="3" key="1">
    <citation type="submission" date="2016-11" db="EMBL/GenBank/DDBJ databases">
        <authorList>
            <person name="Varghese N."/>
            <person name="Submissions S."/>
        </authorList>
    </citation>
    <scope>NUCLEOTIDE SEQUENCE [LARGE SCALE GENOMIC DNA]</scope>
    <source>
        <strain evidence="3">CGMCC 1.6496</strain>
    </source>
</reference>
<feature type="region of interest" description="Disordered" evidence="1">
    <location>
        <begin position="1"/>
        <end position="23"/>
    </location>
</feature>
<evidence type="ECO:0000313" key="2">
    <source>
        <dbReference type="EMBL" id="SHH74874.1"/>
    </source>
</evidence>
<dbReference type="AlphaFoldDB" id="A0A1M5VIG5"/>
<dbReference type="Pfam" id="PF03837">
    <property type="entry name" value="RecT"/>
    <property type="match status" value="1"/>
</dbReference>
<accession>A0A1M5VIG5</accession>
<organism evidence="2 3">
    <name type="scientific">Virgibacillus chiguensis</name>
    <dbReference type="NCBI Taxonomy" id="411959"/>
    <lineage>
        <taxon>Bacteria</taxon>
        <taxon>Bacillati</taxon>
        <taxon>Bacillota</taxon>
        <taxon>Bacilli</taxon>
        <taxon>Bacillales</taxon>
        <taxon>Bacillaceae</taxon>
        <taxon>Virgibacillus</taxon>
    </lineage>
</organism>
<keyword evidence="3" id="KW-1185">Reference proteome</keyword>
<evidence type="ECO:0000256" key="1">
    <source>
        <dbReference type="SAM" id="MobiDB-lite"/>
    </source>
</evidence>
<dbReference type="Proteomes" id="UP000184079">
    <property type="component" value="Unassembled WGS sequence"/>
</dbReference>
<sequence>MATNSSLKNQIANKGNGNQNTPQGYTVKQLMSASSVKNRFEETLGKKAPQFMASVINLVNGDTNLQKCDQMSVVSSAMVAAALDLPIDKNLGYAWVVPYGNKATFQMGYKGYIQLALRTGQYKNINVIEVYEGEVKSFNRLTEEIELEFEGKESDKVIGYVGYFELINGFRKTVYWSKDEIERHKKRFSKTGFAWKDNYDAMAKKTVIRNMLNKWGILSIDMQTAVTTDGNAVTQDFEQEDSGLVIDAEFSEVNEASEGQQEIKFENADA</sequence>
<protein>
    <submittedName>
        <fullName evidence="2">Recombination protein RecT</fullName>
    </submittedName>
</protein>
<evidence type="ECO:0000313" key="3">
    <source>
        <dbReference type="Proteomes" id="UP000184079"/>
    </source>
</evidence>
<gene>
    <name evidence="2" type="ORF">SAMN05421807_112131</name>
</gene>
<dbReference type="InterPro" id="IPR018330">
    <property type="entry name" value="RecT_fam"/>
</dbReference>
<dbReference type="GO" id="GO:0006259">
    <property type="term" value="P:DNA metabolic process"/>
    <property type="evidence" value="ECO:0007669"/>
    <property type="project" value="InterPro"/>
</dbReference>
<dbReference type="GO" id="GO:0003677">
    <property type="term" value="F:DNA binding"/>
    <property type="evidence" value="ECO:0007669"/>
    <property type="project" value="InterPro"/>
</dbReference>
<name>A0A1M5VIG5_9BACI</name>
<proteinExistence type="predicted"/>